<evidence type="ECO:0000313" key="1">
    <source>
        <dbReference type="EMBL" id="ASN68006.1"/>
    </source>
</evidence>
<gene>
    <name evidence="1" type="ORF">3S4_79</name>
</gene>
<organism evidence="1">
    <name type="scientific">uncultured Caudovirales phage</name>
    <dbReference type="NCBI Taxonomy" id="2100421"/>
    <lineage>
        <taxon>Viruses</taxon>
        <taxon>Duplodnaviria</taxon>
        <taxon>Heunggongvirae</taxon>
        <taxon>Uroviricota</taxon>
        <taxon>Caudoviricetes</taxon>
        <taxon>Peduoviridae</taxon>
        <taxon>Maltschvirus</taxon>
        <taxon>Maltschvirus maltsch</taxon>
    </lineage>
</organism>
<name>A0A2H4J6A6_9CAUD</name>
<sequence length="78" mass="8471">MSLIDDQVLQVSCDQCGSEFTETVGDVKLKGYVACPGCGDRSEVDEAWHQDIAAAEQKLLDLKSSIETDFSNLFKGGK</sequence>
<proteinExistence type="predicted"/>
<accession>A0A2H4J6A6</accession>
<reference evidence="1" key="1">
    <citation type="submission" date="2017-06" db="EMBL/GenBank/DDBJ databases">
        <title>Novel phages from South African skin metaviromes.</title>
        <authorList>
            <person name="van Zyl L.J."/>
            <person name="Abrahams Y."/>
            <person name="Stander E.A."/>
            <person name="Kirby B.M."/>
            <person name="Clavaud C."/>
            <person name="Farcet C."/>
            <person name="Breton L."/>
            <person name="Trindade M.I."/>
        </authorList>
    </citation>
    <scope>NUCLEOTIDE SEQUENCE</scope>
</reference>
<protein>
    <submittedName>
        <fullName evidence="1">Uncharacterized protein</fullName>
    </submittedName>
</protein>
<dbReference type="EMBL" id="MF417869">
    <property type="protein sequence ID" value="ASN68006.1"/>
    <property type="molecule type" value="Genomic_DNA"/>
</dbReference>